<dbReference type="EMBL" id="CP045890">
    <property type="protein sequence ID" value="QQP56483.1"/>
    <property type="molecule type" value="Genomic_DNA"/>
</dbReference>
<keyword evidence="5" id="KW-0472">Membrane</keyword>
<dbReference type="PANTHER" id="PTHR43385:SF1">
    <property type="entry name" value="RIBOFLAVIN TRANSPORTER RIBJ"/>
    <property type="match status" value="1"/>
</dbReference>
<reference evidence="7" key="1">
    <citation type="submission" date="2021-01" db="EMBL/GenBank/DDBJ databases">
        <title>Caligus Genome Assembly.</title>
        <authorList>
            <person name="Gallardo-Escarate C."/>
        </authorList>
    </citation>
    <scope>NUCLEOTIDE SEQUENCE [LARGE SCALE GENOMIC DNA]</scope>
</reference>
<keyword evidence="4" id="KW-1133">Transmembrane helix</keyword>
<feature type="non-terminal residue" evidence="6">
    <location>
        <position position="67"/>
    </location>
</feature>
<keyword evidence="2" id="KW-0813">Transport</keyword>
<evidence type="ECO:0000256" key="3">
    <source>
        <dbReference type="ARBA" id="ARBA00022692"/>
    </source>
</evidence>
<gene>
    <name evidence="6" type="ORF">FKW44_001164</name>
</gene>
<dbReference type="Proteomes" id="UP000595437">
    <property type="component" value="Chromosome 1"/>
</dbReference>
<keyword evidence="3" id="KW-0812">Transmembrane</keyword>
<comment type="subcellular location">
    <subcellularLocation>
        <location evidence="1">Membrane</location>
        <topology evidence="1">Multi-pass membrane protein</topology>
    </subcellularLocation>
</comment>
<keyword evidence="7" id="KW-1185">Reference proteome</keyword>
<feature type="non-terminal residue" evidence="6">
    <location>
        <position position="1"/>
    </location>
</feature>
<dbReference type="GO" id="GO:0016020">
    <property type="term" value="C:membrane"/>
    <property type="evidence" value="ECO:0007669"/>
    <property type="project" value="UniProtKB-SubCell"/>
</dbReference>
<evidence type="ECO:0000256" key="1">
    <source>
        <dbReference type="ARBA" id="ARBA00004141"/>
    </source>
</evidence>
<dbReference type="InterPro" id="IPR052983">
    <property type="entry name" value="MFS_Riboflavin_Transporter"/>
</dbReference>
<sequence>ALDGGPYLRLHIFHRSNLALIPTITTAIKWFPKNKGLAAGVIVSGYGGGSFIFNQVQTRFINPENFN</sequence>
<name>A0A7T8KIN5_CALRO</name>
<organism evidence="6 7">
    <name type="scientific">Caligus rogercresseyi</name>
    <name type="common">Sea louse</name>
    <dbReference type="NCBI Taxonomy" id="217165"/>
    <lineage>
        <taxon>Eukaryota</taxon>
        <taxon>Metazoa</taxon>
        <taxon>Ecdysozoa</taxon>
        <taxon>Arthropoda</taxon>
        <taxon>Crustacea</taxon>
        <taxon>Multicrustacea</taxon>
        <taxon>Hexanauplia</taxon>
        <taxon>Copepoda</taxon>
        <taxon>Siphonostomatoida</taxon>
        <taxon>Caligidae</taxon>
        <taxon>Caligus</taxon>
    </lineage>
</organism>
<dbReference type="OrthoDB" id="410267at2759"/>
<protein>
    <submittedName>
        <fullName evidence="6">Uncharacterized protein</fullName>
    </submittedName>
</protein>
<dbReference type="AlphaFoldDB" id="A0A7T8KIN5"/>
<evidence type="ECO:0000313" key="6">
    <source>
        <dbReference type="EMBL" id="QQP56483.1"/>
    </source>
</evidence>
<proteinExistence type="predicted"/>
<accession>A0A7T8KIN5</accession>
<evidence type="ECO:0000256" key="4">
    <source>
        <dbReference type="ARBA" id="ARBA00022989"/>
    </source>
</evidence>
<dbReference type="PANTHER" id="PTHR43385">
    <property type="entry name" value="RIBOFLAVIN TRANSPORTER RIBJ"/>
    <property type="match status" value="1"/>
</dbReference>
<evidence type="ECO:0000256" key="2">
    <source>
        <dbReference type="ARBA" id="ARBA00022448"/>
    </source>
</evidence>
<evidence type="ECO:0000256" key="5">
    <source>
        <dbReference type="ARBA" id="ARBA00023136"/>
    </source>
</evidence>
<evidence type="ECO:0000313" key="7">
    <source>
        <dbReference type="Proteomes" id="UP000595437"/>
    </source>
</evidence>